<feature type="region of interest" description="Disordered" evidence="1">
    <location>
        <begin position="175"/>
        <end position="200"/>
    </location>
</feature>
<feature type="region of interest" description="Disordered" evidence="1">
    <location>
        <begin position="150"/>
        <end position="169"/>
    </location>
</feature>
<sequence>MPDKEGVHVDRQDAKPHRPSLLSGGEDRSAAPLAPRILADMENRAPRRGPARVRKPRPLLLASGVAVVALLAGFWWFGGRAEDSAGQDMSVAQIEIPGLPVPAASVPRSAAAAPDAAMIVAADDTPTNETDGATTARSAADNPFAAAAPSATAAVASRPANPPSIKPASRPLALRAQPTASASAAPPKPALASATSKRSGDEDLLATLLKNIEQRNSAPPVAATPARADPAPFSVLQRPQAGSDQDALDSLVRQVRDRDSQAATATAVAGARALRSNRAAAAGATPAIDTERSGQIQAKLRQCPRANTRQGLACRQKVCANHAGQDPACPAPVRR</sequence>
<keyword evidence="4" id="KW-1185">Reference proteome</keyword>
<keyword evidence="2" id="KW-0812">Transmembrane</keyword>
<dbReference type="RefSeq" id="WP_386812599.1">
    <property type="nucleotide sequence ID" value="NZ_JBHTIH010000004.1"/>
</dbReference>
<evidence type="ECO:0000313" key="3">
    <source>
        <dbReference type="EMBL" id="MFD0739563.1"/>
    </source>
</evidence>
<proteinExistence type="predicted"/>
<evidence type="ECO:0000256" key="2">
    <source>
        <dbReference type="SAM" id="Phobius"/>
    </source>
</evidence>
<feature type="transmembrane region" description="Helical" evidence="2">
    <location>
        <begin position="58"/>
        <end position="77"/>
    </location>
</feature>
<dbReference type="EMBL" id="JBHTIH010000004">
    <property type="protein sequence ID" value="MFD0739563.1"/>
    <property type="molecule type" value="Genomic_DNA"/>
</dbReference>
<gene>
    <name evidence="3" type="ORF">ACFQZQ_09760</name>
</gene>
<feature type="compositionally biased region" description="Low complexity" evidence="1">
    <location>
        <begin position="175"/>
        <end position="197"/>
    </location>
</feature>
<comment type="caution">
    <text evidence="3">The sequence shown here is derived from an EMBL/GenBank/DDBJ whole genome shotgun (WGS) entry which is preliminary data.</text>
</comment>
<feature type="region of interest" description="Disordered" evidence="1">
    <location>
        <begin position="1"/>
        <end position="34"/>
    </location>
</feature>
<keyword evidence="2" id="KW-1133">Transmembrane helix</keyword>
<feature type="compositionally biased region" description="Basic and acidic residues" evidence="1">
    <location>
        <begin position="1"/>
        <end position="16"/>
    </location>
</feature>
<name>A0ABW2YMH2_9GAMM</name>
<feature type="compositionally biased region" description="Low complexity" evidence="1">
    <location>
        <begin position="150"/>
        <end position="159"/>
    </location>
</feature>
<evidence type="ECO:0000313" key="4">
    <source>
        <dbReference type="Proteomes" id="UP001597090"/>
    </source>
</evidence>
<accession>A0ABW2YMH2</accession>
<evidence type="ECO:0000256" key="1">
    <source>
        <dbReference type="SAM" id="MobiDB-lite"/>
    </source>
</evidence>
<keyword evidence="2" id="KW-0472">Membrane</keyword>
<organism evidence="3 4">
    <name type="scientific">Lysobacter koreensis</name>
    <dbReference type="NCBI Taxonomy" id="266122"/>
    <lineage>
        <taxon>Bacteria</taxon>
        <taxon>Pseudomonadati</taxon>
        <taxon>Pseudomonadota</taxon>
        <taxon>Gammaproteobacteria</taxon>
        <taxon>Lysobacterales</taxon>
        <taxon>Lysobacteraceae</taxon>
        <taxon>Lysobacter</taxon>
    </lineage>
</organism>
<reference evidence="4" key="1">
    <citation type="journal article" date="2019" name="Int. J. Syst. Evol. Microbiol.">
        <title>The Global Catalogue of Microorganisms (GCM) 10K type strain sequencing project: providing services to taxonomists for standard genome sequencing and annotation.</title>
        <authorList>
            <consortium name="The Broad Institute Genomics Platform"/>
            <consortium name="The Broad Institute Genome Sequencing Center for Infectious Disease"/>
            <person name="Wu L."/>
            <person name="Ma J."/>
        </authorList>
    </citation>
    <scope>NUCLEOTIDE SEQUENCE [LARGE SCALE GENOMIC DNA]</scope>
    <source>
        <strain evidence="4">CCUG 55491</strain>
    </source>
</reference>
<dbReference type="Proteomes" id="UP001597090">
    <property type="component" value="Unassembled WGS sequence"/>
</dbReference>
<protein>
    <submittedName>
        <fullName evidence="3">Uncharacterized protein</fullName>
    </submittedName>
</protein>